<dbReference type="OrthoDB" id="1935496at2759"/>
<keyword evidence="5" id="KW-1185">Reference proteome</keyword>
<dbReference type="PANTHER" id="PTHR46481:SF6">
    <property type="entry name" value="ZINC FINGER BED DOMAIN-CONTAINING PROTEIN RICESLEEPER 2-LIKE"/>
    <property type="match status" value="1"/>
</dbReference>
<evidence type="ECO:0000256" key="1">
    <source>
        <dbReference type="ARBA" id="ARBA00023125"/>
    </source>
</evidence>
<feature type="region of interest" description="Disordered" evidence="2">
    <location>
        <begin position="1"/>
        <end position="22"/>
    </location>
</feature>
<keyword evidence="1" id="KW-0238">DNA-binding</keyword>
<evidence type="ECO:0000259" key="3">
    <source>
        <dbReference type="Pfam" id="PF14372"/>
    </source>
</evidence>
<reference evidence="4" key="1">
    <citation type="submission" date="2020-10" db="EMBL/GenBank/DDBJ databases">
        <authorList>
            <person name="Han B."/>
            <person name="Lu T."/>
            <person name="Zhao Q."/>
            <person name="Huang X."/>
            <person name="Zhao Y."/>
        </authorList>
    </citation>
    <scope>NUCLEOTIDE SEQUENCE</scope>
</reference>
<evidence type="ECO:0000313" key="5">
    <source>
        <dbReference type="Proteomes" id="UP000604825"/>
    </source>
</evidence>
<feature type="compositionally biased region" description="Low complexity" evidence="2">
    <location>
        <begin position="39"/>
        <end position="66"/>
    </location>
</feature>
<dbReference type="AlphaFoldDB" id="A0A811NRU9"/>
<proteinExistence type="predicted"/>
<name>A0A811NRU9_9POAL</name>
<dbReference type="InterPro" id="IPR025525">
    <property type="entry name" value="hAT-like_transposase_RNase-H"/>
</dbReference>
<dbReference type="EMBL" id="CAJGYO010000005">
    <property type="protein sequence ID" value="CAD6228879.1"/>
    <property type="molecule type" value="Genomic_DNA"/>
</dbReference>
<comment type="caution">
    <text evidence="4">The sequence shown here is derived from an EMBL/GenBank/DDBJ whole genome shotgun (WGS) entry which is preliminary data.</text>
</comment>
<gene>
    <name evidence="4" type="ORF">NCGR_LOCUS19524</name>
</gene>
<feature type="compositionally biased region" description="Low complexity" evidence="2">
    <location>
        <begin position="11"/>
        <end position="22"/>
    </location>
</feature>
<protein>
    <recommendedName>
        <fullName evidence="3">hAT-like transposase RNase-H fold domain-containing protein</fullName>
    </recommendedName>
</protein>
<feature type="domain" description="hAT-like transposase RNase-H fold" evidence="3">
    <location>
        <begin position="245"/>
        <end position="297"/>
    </location>
</feature>
<dbReference type="GO" id="GO:0003677">
    <property type="term" value="F:DNA binding"/>
    <property type="evidence" value="ECO:0007669"/>
    <property type="project" value="UniProtKB-KW"/>
</dbReference>
<evidence type="ECO:0000313" key="4">
    <source>
        <dbReference type="EMBL" id="CAD6228879.1"/>
    </source>
</evidence>
<feature type="region of interest" description="Disordered" evidence="2">
    <location>
        <begin position="386"/>
        <end position="417"/>
    </location>
</feature>
<feature type="region of interest" description="Disordered" evidence="2">
    <location>
        <begin position="39"/>
        <end position="75"/>
    </location>
</feature>
<dbReference type="Pfam" id="PF14372">
    <property type="entry name" value="hAT-like_RNase-H"/>
    <property type="match status" value="1"/>
</dbReference>
<dbReference type="PANTHER" id="PTHR46481">
    <property type="entry name" value="ZINC FINGER BED DOMAIN-CONTAINING PROTEIN 4"/>
    <property type="match status" value="1"/>
</dbReference>
<dbReference type="InterPro" id="IPR012337">
    <property type="entry name" value="RNaseH-like_sf"/>
</dbReference>
<accession>A0A811NRU9</accession>
<sequence length="417" mass="46379">MDTGGSRSKRPSSQSISSSGTCESLATAVSVAASVMGSSAPNVDTSCSGSGAGAPATTTTPATTTPINVDDDDDEQAHLSGKRFKKCTLSVWKYFTKKKEVSERYRAEGVCGTTAFKNHLKSKHSIVEGQQQLKVGRHTGAKLSESFTELMVKWYIGNRLFALTLDNASSNEVAVNDIISDLKENANSSLVCDGMFFHVRCARHILNLRWVESHFRNNQQVGRAYDACHRSWVEYKEGYLDGCFNQQSNIALAVARFLDPRYKKRLIEYYMKKFYGDHYQVELDEFVTVVKKLYNFYVNSAPASSKKNSKGAARGPSNIADILMGNIDHDLEEFLYDASEPAMVESNELERYIVEPLLKIVDSKMVGSIVSDLEVEALANVVAKLKIEEKDKEEDEDNEEAKDMESDPDLMDDADEL</sequence>
<organism evidence="4 5">
    <name type="scientific">Miscanthus lutarioriparius</name>
    <dbReference type="NCBI Taxonomy" id="422564"/>
    <lineage>
        <taxon>Eukaryota</taxon>
        <taxon>Viridiplantae</taxon>
        <taxon>Streptophyta</taxon>
        <taxon>Embryophyta</taxon>
        <taxon>Tracheophyta</taxon>
        <taxon>Spermatophyta</taxon>
        <taxon>Magnoliopsida</taxon>
        <taxon>Liliopsida</taxon>
        <taxon>Poales</taxon>
        <taxon>Poaceae</taxon>
        <taxon>PACMAD clade</taxon>
        <taxon>Panicoideae</taxon>
        <taxon>Andropogonodae</taxon>
        <taxon>Andropogoneae</taxon>
        <taxon>Saccharinae</taxon>
        <taxon>Miscanthus</taxon>
    </lineage>
</organism>
<dbReference type="SUPFAM" id="SSF53098">
    <property type="entry name" value="Ribonuclease H-like"/>
    <property type="match status" value="1"/>
</dbReference>
<feature type="compositionally biased region" description="Acidic residues" evidence="2">
    <location>
        <begin position="391"/>
        <end position="417"/>
    </location>
</feature>
<dbReference type="Proteomes" id="UP000604825">
    <property type="component" value="Unassembled WGS sequence"/>
</dbReference>
<dbReference type="InterPro" id="IPR052035">
    <property type="entry name" value="ZnF_BED_domain_contain"/>
</dbReference>
<evidence type="ECO:0000256" key="2">
    <source>
        <dbReference type="SAM" id="MobiDB-lite"/>
    </source>
</evidence>